<dbReference type="Pfam" id="PF12399">
    <property type="entry name" value="BCA_ABC_TP_C"/>
    <property type="match status" value="1"/>
</dbReference>
<feature type="domain" description="Branched-chain amino acid ATP-binding cassette transporter C-terminal" evidence="4">
    <location>
        <begin position="22"/>
        <end position="45"/>
    </location>
</feature>
<evidence type="ECO:0000313" key="6">
    <source>
        <dbReference type="Proteomes" id="UP000280417"/>
    </source>
</evidence>
<protein>
    <recommendedName>
        <fullName evidence="4">Branched-chain amino acid ATP-binding cassette transporter C-terminal domain-containing protein</fullName>
    </recommendedName>
</protein>
<reference evidence="5 6" key="1">
    <citation type="submission" date="2018-06" db="EMBL/GenBank/DDBJ databases">
        <title>Extensive metabolic versatility and redundancy in microbially diverse, dynamic hydrothermal sediments.</title>
        <authorList>
            <person name="Dombrowski N."/>
            <person name="Teske A."/>
            <person name="Baker B.J."/>
        </authorList>
    </citation>
    <scope>NUCLEOTIDE SEQUENCE [LARGE SCALE GENOMIC DNA]</scope>
    <source>
        <strain evidence="5">B3_G15</strain>
    </source>
</reference>
<keyword evidence="1" id="KW-0813">Transport</keyword>
<evidence type="ECO:0000256" key="2">
    <source>
        <dbReference type="ARBA" id="ARBA00022741"/>
    </source>
</evidence>
<evidence type="ECO:0000256" key="3">
    <source>
        <dbReference type="ARBA" id="ARBA00022840"/>
    </source>
</evidence>
<name>A0A662D9L5_UNCAE</name>
<evidence type="ECO:0000313" key="5">
    <source>
        <dbReference type="EMBL" id="RLE11041.1"/>
    </source>
</evidence>
<dbReference type="InterPro" id="IPR051120">
    <property type="entry name" value="ABC_AA/LPS_Transport"/>
</dbReference>
<evidence type="ECO:0000256" key="1">
    <source>
        <dbReference type="ARBA" id="ARBA00022448"/>
    </source>
</evidence>
<dbReference type="GO" id="GO:0005524">
    <property type="term" value="F:ATP binding"/>
    <property type="evidence" value="ECO:0007669"/>
    <property type="project" value="UniProtKB-KW"/>
</dbReference>
<dbReference type="PANTHER" id="PTHR45772">
    <property type="entry name" value="CONSERVED COMPONENT OF ABC TRANSPORTER FOR NATURAL AMINO ACIDS-RELATED"/>
    <property type="match status" value="1"/>
</dbReference>
<dbReference type="EMBL" id="QMQA01000295">
    <property type="protein sequence ID" value="RLE11041.1"/>
    <property type="molecule type" value="Genomic_DNA"/>
</dbReference>
<comment type="caution">
    <text evidence="5">The sequence shown here is derived from an EMBL/GenBank/DDBJ whole genome shotgun (WGS) entry which is preliminary data.</text>
</comment>
<dbReference type="AlphaFoldDB" id="A0A662D9L5"/>
<accession>A0A662D9L5</accession>
<keyword evidence="2" id="KW-0547">Nucleotide-binding</keyword>
<feature type="non-terminal residue" evidence="5">
    <location>
        <position position="1"/>
    </location>
</feature>
<organism evidence="5 6">
    <name type="scientific">Aerophobetes bacterium</name>
    <dbReference type="NCBI Taxonomy" id="2030807"/>
    <lineage>
        <taxon>Bacteria</taxon>
        <taxon>Candidatus Aerophobota</taxon>
    </lineage>
</organism>
<sequence length="51" mass="5817">IEHDIGMLMDLAQKIIVLDKGRKIMEGTPDEVKGEEKVLEAYFGRKKKCLV</sequence>
<proteinExistence type="predicted"/>
<gene>
    <name evidence="5" type="ORF">DRJ04_08790</name>
</gene>
<dbReference type="Proteomes" id="UP000280417">
    <property type="component" value="Unassembled WGS sequence"/>
</dbReference>
<dbReference type="InterPro" id="IPR027417">
    <property type="entry name" value="P-loop_NTPase"/>
</dbReference>
<evidence type="ECO:0000259" key="4">
    <source>
        <dbReference type="Pfam" id="PF12399"/>
    </source>
</evidence>
<dbReference type="SUPFAM" id="SSF52540">
    <property type="entry name" value="P-loop containing nucleoside triphosphate hydrolases"/>
    <property type="match status" value="1"/>
</dbReference>
<dbReference type="GO" id="GO:0005886">
    <property type="term" value="C:plasma membrane"/>
    <property type="evidence" value="ECO:0007669"/>
    <property type="project" value="TreeGrafter"/>
</dbReference>
<dbReference type="Gene3D" id="3.40.50.300">
    <property type="entry name" value="P-loop containing nucleotide triphosphate hydrolases"/>
    <property type="match status" value="1"/>
</dbReference>
<dbReference type="InterPro" id="IPR032823">
    <property type="entry name" value="BCA_ABC_TP_C"/>
</dbReference>
<keyword evidence="3" id="KW-0067">ATP-binding</keyword>